<protein>
    <submittedName>
        <fullName evidence="1">Integrase</fullName>
    </submittedName>
</protein>
<dbReference type="AlphaFoldDB" id="A0AAV4M3G4"/>
<dbReference type="Proteomes" id="UP001497744">
    <property type="component" value="Unassembled WGS sequence"/>
</dbReference>
<evidence type="ECO:0000313" key="1">
    <source>
        <dbReference type="EMBL" id="GIX66405.1"/>
    </source>
</evidence>
<reference evidence="1 2" key="1">
    <citation type="submission" date="2021-06" db="EMBL/GenBank/DDBJ databases">
        <title>Genome sequence of Babesia caballi.</title>
        <authorList>
            <person name="Yamagishi J."/>
            <person name="Kidaka T."/>
            <person name="Ochi A."/>
        </authorList>
    </citation>
    <scope>NUCLEOTIDE SEQUENCE [LARGE SCALE GENOMIC DNA]</scope>
    <source>
        <strain evidence="1">USDA-D6B2</strain>
    </source>
</reference>
<dbReference type="RefSeq" id="XP_067718474.1">
    <property type="nucleotide sequence ID" value="XM_067862373.1"/>
</dbReference>
<keyword evidence="2" id="KW-1185">Reference proteome</keyword>
<name>A0AAV4M3G4_BABCB</name>
<dbReference type="GeneID" id="94197886"/>
<accession>A0AAV4M3G4</accession>
<gene>
    <name evidence="1" type="ORF">BcabD6B2_58410</name>
</gene>
<dbReference type="EMBL" id="BPLF01000006">
    <property type="protein sequence ID" value="GIX66405.1"/>
    <property type="molecule type" value="Genomic_DNA"/>
</dbReference>
<proteinExistence type="predicted"/>
<organism evidence="1 2">
    <name type="scientific">Babesia caballi</name>
    <dbReference type="NCBI Taxonomy" id="5871"/>
    <lineage>
        <taxon>Eukaryota</taxon>
        <taxon>Sar</taxon>
        <taxon>Alveolata</taxon>
        <taxon>Apicomplexa</taxon>
        <taxon>Aconoidasida</taxon>
        <taxon>Piroplasmida</taxon>
        <taxon>Babesiidae</taxon>
        <taxon>Babesia</taxon>
    </lineage>
</organism>
<evidence type="ECO:0000313" key="2">
    <source>
        <dbReference type="Proteomes" id="UP001497744"/>
    </source>
</evidence>
<comment type="caution">
    <text evidence="1">The sequence shown here is derived from an EMBL/GenBank/DDBJ whole genome shotgun (WGS) entry which is preliminary data.</text>
</comment>
<sequence>MAAAEAFQLVGQEGLERGSLAVGSTAFGGSRAVVFTRPAAVVLTISMANMGGHGNIRALLRLYLFPKLTLPPTARICKIAALLVKEVELKLERVGVVGNVGEEGGA</sequence>